<evidence type="ECO:0000256" key="17">
    <source>
        <dbReference type="SAM" id="MobiDB-lite"/>
    </source>
</evidence>
<dbReference type="AlphaFoldDB" id="A0A3A9YG74"/>
<keyword evidence="18" id="KW-0812">Transmembrane</keyword>
<dbReference type="SMART" id="SM00387">
    <property type="entry name" value="HATPase_c"/>
    <property type="match status" value="1"/>
</dbReference>
<evidence type="ECO:0000256" key="11">
    <source>
        <dbReference type="ARBA" id="ARBA00023004"/>
    </source>
</evidence>
<dbReference type="Gene3D" id="1.20.5.1930">
    <property type="match status" value="1"/>
</dbReference>
<feature type="transmembrane region" description="Helical" evidence="18">
    <location>
        <begin position="53"/>
        <end position="73"/>
    </location>
</feature>
<dbReference type="OrthoDB" id="144293at2"/>
<dbReference type="GO" id="GO:0005737">
    <property type="term" value="C:cytoplasm"/>
    <property type="evidence" value="ECO:0007669"/>
    <property type="project" value="UniProtKB-SubCell"/>
</dbReference>
<dbReference type="PRINTS" id="PR00344">
    <property type="entry name" value="BCTRLSENSOR"/>
</dbReference>
<accession>A0A3A9YG74</accession>
<dbReference type="InterPro" id="IPR003594">
    <property type="entry name" value="HATPase_dom"/>
</dbReference>
<dbReference type="Proteomes" id="UP000271548">
    <property type="component" value="Unassembled WGS sequence"/>
</dbReference>
<evidence type="ECO:0000256" key="2">
    <source>
        <dbReference type="ARBA" id="ARBA00001966"/>
    </source>
</evidence>
<dbReference type="InterPro" id="IPR004358">
    <property type="entry name" value="Sig_transdc_His_kin-like_C"/>
</dbReference>
<feature type="transmembrane region" description="Helical" evidence="18">
    <location>
        <begin position="85"/>
        <end position="118"/>
    </location>
</feature>
<evidence type="ECO:0000256" key="8">
    <source>
        <dbReference type="ARBA" id="ARBA00022679"/>
    </source>
</evidence>
<comment type="caution">
    <text evidence="21">The sequence shown here is derived from an EMBL/GenBank/DDBJ whole genome shotgun (WGS) entry which is preliminary data.</text>
</comment>
<keyword evidence="12" id="KW-0902">Two-component regulatory system</keyword>
<evidence type="ECO:0000313" key="22">
    <source>
        <dbReference type="Proteomes" id="UP000271548"/>
    </source>
</evidence>
<feature type="domain" description="Histidine kinase" evidence="19">
    <location>
        <begin position="331"/>
        <end position="424"/>
    </location>
</feature>
<dbReference type="PROSITE" id="PS50109">
    <property type="entry name" value="HIS_KIN"/>
    <property type="match status" value="1"/>
</dbReference>
<dbReference type="InterPro" id="IPR036890">
    <property type="entry name" value="HATPase_C_sf"/>
</dbReference>
<comment type="subcellular location">
    <subcellularLocation>
        <location evidence="3">Cytoplasm</location>
    </subcellularLocation>
</comment>
<feature type="transmembrane region" description="Helical" evidence="18">
    <location>
        <begin position="25"/>
        <end position="47"/>
    </location>
</feature>
<evidence type="ECO:0000256" key="14">
    <source>
        <dbReference type="ARBA" id="ARBA00024827"/>
    </source>
</evidence>
<evidence type="ECO:0000256" key="12">
    <source>
        <dbReference type="ARBA" id="ARBA00023012"/>
    </source>
</evidence>
<evidence type="ECO:0000256" key="4">
    <source>
        <dbReference type="ARBA" id="ARBA00012438"/>
    </source>
</evidence>
<dbReference type="Proteomes" id="UP000275865">
    <property type="component" value="Unassembled WGS sequence"/>
</dbReference>
<dbReference type="InterPro" id="IPR005467">
    <property type="entry name" value="His_kinase_dom"/>
</dbReference>
<evidence type="ECO:0000256" key="10">
    <source>
        <dbReference type="ARBA" id="ARBA00022777"/>
    </source>
</evidence>
<feature type="region of interest" description="Disordered" evidence="17">
    <location>
        <begin position="408"/>
        <end position="428"/>
    </location>
</feature>
<feature type="transmembrane region" description="Helical" evidence="18">
    <location>
        <begin position="151"/>
        <end position="175"/>
    </location>
</feature>
<evidence type="ECO:0000256" key="3">
    <source>
        <dbReference type="ARBA" id="ARBA00004496"/>
    </source>
</evidence>
<evidence type="ECO:0000313" key="23">
    <source>
        <dbReference type="Proteomes" id="UP000275865"/>
    </source>
</evidence>
<comment type="catalytic activity">
    <reaction evidence="1">
        <text>ATP + protein L-histidine = ADP + protein N-phospho-L-histidine.</text>
        <dbReference type="EC" id="2.7.13.3"/>
    </reaction>
</comment>
<keyword evidence="7" id="KW-0963">Cytoplasm</keyword>
<dbReference type="CDD" id="cd16917">
    <property type="entry name" value="HATPase_UhpB-NarQ-NarX-like"/>
    <property type="match status" value="1"/>
</dbReference>
<keyword evidence="18" id="KW-1133">Transmembrane helix</keyword>
<gene>
    <name evidence="21" type="ORF">D7044_17965</name>
    <name evidence="20" type="ORF">D7147_21405</name>
</gene>
<comment type="function">
    <text evidence="14">Member of the two-component regulatory system NreB/NreC involved in the control of dissimilatory nitrate/nitrite reduction in response to oxygen. NreB functions as a direct oxygen sensor histidine kinase which is autophosphorylated, in the absence of oxygen, probably at the conserved histidine residue, and transfers its phosphate group probably to a conserved aspartate residue of NreC. NreB/NreC activates the expression of the nitrate (narGHJI) and nitrite (nir) reductase operons, as well as the putative nitrate transporter gene narT.</text>
</comment>
<organism evidence="21 23">
    <name type="scientific">Micromonospora musae</name>
    <dbReference type="NCBI Taxonomy" id="1894970"/>
    <lineage>
        <taxon>Bacteria</taxon>
        <taxon>Bacillati</taxon>
        <taxon>Actinomycetota</taxon>
        <taxon>Actinomycetes</taxon>
        <taxon>Micromonosporales</taxon>
        <taxon>Micromonosporaceae</taxon>
        <taxon>Micromonospora</taxon>
    </lineage>
</organism>
<dbReference type="GO" id="GO:0000155">
    <property type="term" value="F:phosphorelay sensor kinase activity"/>
    <property type="evidence" value="ECO:0007669"/>
    <property type="project" value="InterPro"/>
</dbReference>
<evidence type="ECO:0000256" key="15">
    <source>
        <dbReference type="ARBA" id="ARBA00030800"/>
    </source>
</evidence>
<reference evidence="22 23" key="1">
    <citation type="submission" date="2018-09" db="EMBL/GenBank/DDBJ databases">
        <title>Micromonospora sp. nov. MS1-9, isolated from a root of Musa sp.</title>
        <authorList>
            <person name="Kuncharoen N."/>
            <person name="Kudo T."/>
            <person name="Ohkuma M."/>
            <person name="Yuki M."/>
            <person name="Tanasupawat S."/>
        </authorList>
    </citation>
    <scope>NUCLEOTIDE SEQUENCE [LARGE SCALE GENOMIC DNA]</scope>
    <source>
        <strain evidence="21 23">MS1-9</strain>
        <strain evidence="20 22">NGC1-4</strain>
    </source>
</reference>
<keyword evidence="18" id="KW-0472">Membrane</keyword>
<evidence type="ECO:0000313" key="20">
    <source>
        <dbReference type="EMBL" id="RKN17205.1"/>
    </source>
</evidence>
<evidence type="ECO:0000256" key="1">
    <source>
        <dbReference type="ARBA" id="ARBA00000085"/>
    </source>
</evidence>
<sequence>MSGETMTSSAEQVDRLATWEAREAVLYRVLPFVGLGVGMLITTFAPAPRGISVAPDLVVALVTAAWIGWFVNLHPAWAGRPRLMAVYYAGLLGLAALLVLSSPWYAFFAWIGFAHAFLVLDGRWRMAGVVFTSVLIATAQSGGPPTSLSHWLLWAVLVLFNAGLAGGVTWFSMVADRQNANRKRLVEELAETNRRLAETMRENEGLHAQLLAQAREAGVIDERQRMAREIHDTLAQGLTGIITQLEAAGQARDRRADWRRHVDNAVGLARESLSEARRSVQAVRPEALESARLPDALSELTRRWSAINETRAEVSVTGDAHPLHPEVEVTLLRAAQEALANVARHAKATRVGLTLSYMEDVVTLDVRDDGIGFDPDVRQVPRQADGGYGLTAMRQRVTGVGGELTIESEPGGGTAVSASVPALPGGAG</sequence>
<evidence type="ECO:0000256" key="18">
    <source>
        <dbReference type="SAM" id="Phobius"/>
    </source>
</evidence>
<evidence type="ECO:0000256" key="13">
    <source>
        <dbReference type="ARBA" id="ARBA00023014"/>
    </source>
</evidence>
<dbReference type="GO" id="GO:0046983">
    <property type="term" value="F:protein dimerization activity"/>
    <property type="evidence" value="ECO:0007669"/>
    <property type="project" value="InterPro"/>
</dbReference>
<keyword evidence="22" id="KW-1185">Reference proteome</keyword>
<evidence type="ECO:0000256" key="7">
    <source>
        <dbReference type="ARBA" id="ARBA00022490"/>
    </source>
</evidence>
<evidence type="ECO:0000256" key="16">
    <source>
        <dbReference type="SAM" id="Coils"/>
    </source>
</evidence>
<dbReference type="EMBL" id="RAZT01000008">
    <property type="protein sequence ID" value="RKN31136.1"/>
    <property type="molecule type" value="Genomic_DNA"/>
</dbReference>
<comment type="cofactor">
    <cofactor evidence="2">
        <name>[4Fe-4S] cluster</name>
        <dbReference type="ChEBI" id="CHEBI:49883"/>
    </cofactor>
</comment>
<keyword evidence="11" id="KW-0408">Iron</keyword>
<feature type="coiled-coil region" evidence="16">
    <location>
        <begin position="175"/>
        <end position="209"/>
    </location>
</feature>
<dbReference type="GO" id="GO:0051539">
    <property type="term" value="F:4 iron, 4 sulfur cluster binding"/>
    <property type="evidence" value="ECO:0007669"/>
    <property type="project" value="UniProtKB-KW"/>
</dbReference>
<dbReference type="Pfam" id="PF07730">
    <property type="entry name" value="HisKA_3"/>
    <property type="match status" value="1"/>
</dbReference>
<dbReference type="PANTHER" id="PTHR24421:SF62">
    <property type="entry name" value="SENSORY TRANSDUCTION HISTIDINE KINASE"/>
    <property type="match status" value="1"/>
</dbReference>
<dbReference type="Gene3D" id="3.30.565.10">
    <property type="entry name" value="Histidine kinase-like ATPase, C-terminal domain"/>
    <property type="match status" value="1"/>
</dbReference>
<dbReference type="PANTHER" id="PTHR24421">
    <property type="entry name" value="NITRATE/NITRITE SENSOR PROTEIN NARX-RELATED"/>
    <property type="match status" value="1"/>
</dbReference>
<dbReference type="Pfam" id="PF02518">
    <property type="entry name" value="HATPase_c"/>
    <property type="match status" value="1"/>
</dbReference>
<keyword evidence="10 21" id="KW-0418">Kinase</keyword>
<dbReference type="InterPro" id="IPR017205">
    <property type="entry name" value="Sig_transdc_His_kinase_ChrS"/>
</dbReference>
<protein>
    <recommendedName>
        <fullName evidence="5">Oxygen sensor histidine kinase NreB</fullName>
        <ecNumber evidence="4">2.7.13.3</ecNumber>
    </recommendedName>
    <alternativeName>
        <fullName evidence="15">Nitrogen regulation protein B</fullName>
    </alternativeName>
</protein>
<dbReference type="GO" id="GO:0016020">
    <property type="term" value="C:membrane"/>
    <property type="evidence" value="ECO:0007669"/>
    <property type="project" value="InterPro"/>
</dbReference>
<evidence type="ECO:0000313" key="21">
    <source>
        <dbReference type="EMBL" id="RKN31136.1"/>
    </source>
</evidence>
<evidence type="ECO:0000256" key="9">
    <source>
        <dbReference type="ARBA" id="ARBA00022723"/>
    </source>
</evidence>
<evidence type="ECO:0000259" key="19">
    <source>
        <dbReference type="PROSITE" id="PS50109"/>
    </source>
</evidence>
<proteinExistence type="predicted"/>
<name>A0A3A9YG74_9ACTN</name>
<dbReference type="PIRSF" id="PIRSF037434">
    <property type="entry name" value="STHK_ChrS"/>
    <property type="match status" value="1"/>
</dbReference>
<evidence type="ECO:0000256" key="6">
    <source>
        <dbReference type="ARBA" id="ARBA00022485"/>
    </source>
</evidence>
<evidence type="ECO:0000256" key="5">
    <source>
        <dbReference type="ARBA" id="ARBA00017322"/>
    </source>
</evidence>
<dbReference type="GO" id="GO:0046872">
    <property type="term" value="F:metal ion binding"/>
    <property type="evidence" value="ECO:0007669"/>
    <property type="project" value="UniProtKB-KW"/>
</dbReference>
<keyword evidence="9" id="KW-0479">Metal-binding</keyword>
<keyword evidence="13" id="KW-0411">Iron-sulfur</keyword>
<dbReference type="InterPro" id="IPR050482">
    <property type="entry name" value="Sensor_HK_TwoCompSys"/>
</dbReference>
<keyword evidence="16" id="KW-0175">Coiled coil</keyword>
<dbReference type="EMBL" id="RAZS01000007">
    <property type="protein sequence ID" value="RKN17205.1"/>
    <property type="molecule type" value="Genomic_DNA"/>
</dbReference>
<keyword evidence="6" id="KW-0004">4Fe-4S</keyword>
<dbReference type="SUPFAM" id="SSF55874">
    <property type="entry name" value="ATPase domain of HSP90 chaperone/DNA topoisomerase II/histidine kinase"/>
    <property type="match status" value="1"/>
</dbReference>
<dbReference type="EC" id="2.7.13.3" evidence="4"/>
<keyword evidence="8" id="KW-0808">Transferase</keyword>
<dbReference type="InterPro" id="IPR011712">
    <property type="entry name" value="Sig_transdc_His_kin_sub3_dim/P"/>
</dbReference>